<name>A0A9W5WV06_BABOV</name>
<dbReference type="InterPro" id="IPR016024">
    <property type="entry name" value="ARM-type_fold"/>
</dbReference>
<sequence>MSSPVRVKEERVSVSFPTRLPDPAALVCSKLTSIPSLSVSSLVSGSDAERAETSQLLLLQLSRCHHTEKFDLELDGAAFSTLLRTASSPLQVRVCELLVAFIKAVYVDTDIVDSYEGIRSSGELLSFYRLIHNDIVKFALSNVKAGDHCALFLCNLLSTCSSLKVFRSVVQMFGESVAGILSNGNENGVQKELLAEDARRVIGIMKTLLFLTKAFGTPPAPFDELCSIAQSVITGTKTHLCRLYSYNVIAFLLRGVSDEDVIKSKLPLLSTSQLKHVNALLKEANHLPARHGWSFQYTPLPSMTPPVSTDTATSVSLPQVDSPATMEQLEPPQAESPAMNKADIAPAVTHEVPTLTTGQVHNAAQLNVASTELPVTATEASATQDGSIPVFKHEWYRMLSSQFSYSGQGTKSPSHDREAWKKKNEVLTDIVDHVQRITGNMTLGHCGSQLIAIFEGILKFESAIPIILGALKLLLLLLQNCGNDLMRHVKSWSIVELVFDRLKDTNHKVQSAAIASVAYIIKYADKTMVLECIKKALCHKSPLARIAMCNVICGSVPLPEAASRVSQELQAHKSQLVGVISSMLSDKNLKVRTAAMECTRALDDPCYIPPKVAVATPVTASLRATRSLPANTELTVSIRRPSAFVNRSISTGNRPQRLDSITVDSVAIPPQNSVTNDSCGAPIPTATPVKRKLVRRFLKRSIQKQNGDSSTAMTTVSIQSTYCTPKDLPIPSGPSNHTQADNEMPTADSVEIPDVNMHQSDNCVQVSQQVGQQSLLSSSPQKDSVETRESTSIPPLNFVSINTEPSAAEIALLEHIPDTILNKVARRGSSRRGFTEGLYELSKWLQGHLDVTSALKEYVIEFVSNCTNNFREQTKTGRAALYSFLEDFALSGLCGNNSLLVIEALSADISNPQVRGILKQFGLYCDTVSLVSALLDSYHSSDDAQTVSSILEVLCHVITPATVSTLDQSTVSVLVKFCTPISTSNLESSHQAAIILDLLNLSAPVSGNHLLPEEAVTDVSPHRDMSPCQDASPKSSAISPHQDMSPELATIPSIETTPADADVFFVVPDRFNKALSAESPRLQNAISTDLYESMFVSNQEDNLERACVFWETFLRQPTDLLQAILTGEKLRLELLTWLCHVLLRGACENIVLRCLGSLFSKVKEVDLRLTTEESSLLLDALAIYHERTPGDALIAFDHLLQVINITPEMVSGYSTDYVWRNALSEHLASCMTPSLAATPNCQEASISVVVSPSTNDCDIDNLPCTEGCMDLISTEPVVETVDDIGNLSGTEGCMDLISTEPVVETDMTECRHDESPVDTTEPVASKEDLTLTRTSLGSSPNDIDAIQIEQSSETTLPSPELMAMPAQESASPSTSASSPASTSASGSTVISSLPEDTVSGSNHVTCQSVSPRDSAVKTIPSDDSSHIEQSSSPLFDCASRSLLPPDASPVSHNGDMSIDSAKEVCDAATSPIIIDGERHSNTIELSSTVADVGSPAIEIAEEQLIARTVTIGLDATFAQDRVATVYSSDASSEFFVSKLKSAGGNSPVDNGDATTKTHFSSIEVHTGLLVDKVDPEKHDVIEIGIQTTPSVTGSVNPEDTDDSMLQAADEDTENLYSRVIPSSLDSTTVSSESSAAVESARSSISRILSRHLHGGIDADKNDPECFHRSMQLVEVILSDCSYVANFCLLSNYKDYHALVPSFYDEGMVEGCIERAKRVLENLSLFSDQQVLSALSPVLIDACHISILRLCKEVEVFTQLSQPTDKVIEAIVALVELFTTASGSLDGRALLQYCSVVIHCLALPKACFQHNVKLYNGLSRLILNALEQDIDVLARLLVVCVELSVQSLRRGDGGRILLAMLRLTKILQVQILLRLECKNGVNSVTRSELYKCHSTYVGMLRNYLRGSGYNASIETRLQDALRQSNVLMRSLCHLET</sequence>
<evidence type="ECO:0000256" key="1">
    <source>
        <dbReference type="SAM" id="MobiDB-lite"/>
    </source>
</evidence>
<feature type="region of interest" description="Disordered" evidence="1">
    <location>
        <begin position="1307"/>
        <end position="1343"/>
    </location>
</feature>
<dbReference type="EMBL" id="BLIY01000007">
    <property type="protein sequence ID" value="GFE53802.1"/>
    <property type="molecule type" value="Genomic_DNA"/>
</dbReference>
<protein>
    <submittedName>
        <fullName evidence="2">HEAT repeat containing protein, putative</fullName>
    </submittedName>
</protein>
<evidence type="ECO:0000313" key="3">
    <source>
        <dbReference type="Proteomes" id="UP001057455"/>
    </source>
</evidence>
<keyword evidence="3" id="KW-1185">Reference proteome</keyword>
<accession>A0A9W5WV06</accession>
<dbReference type="OrthoDB" id="377790at2759"/>
<dbReference type="Proteomes" id="UP001057455">
    <property type="component" value="Unassembled WGS sequence"/>
</dbReference>
<feature type="compositionally biased region" description="Low complexity" evidence="1">
    <location>
        <begin position="767"/>
        <end position="782"/>
    </location>
</feature>
<dbReference type="Gene3D" id="1.25.10.10">
    <property type="entry name" value="Leucine-rich Repeat Variant"/>
    <property type="match status" value="1"/>
</dbReference>
<gene>
    <name evidence="2" type="ORF">BaOVIS_012060</name>
</gene>
<comment type="caution">
    <text evidence="2">The sequence shown here is derived from an EMBL/GenBank/DDBJ whole genome shotgun (WGS) entry which is preliminary data.</text>
</comment>
<evidence type="ECO:0000313" key="2">
    <source>
        <dbReference type="EMBL" id="GFE53802.1"/>
    </source>
</evidence>
<dbReference type="SUPFAM" id="SSF48371">
    <property type="entry name" value="ARM repeat"/>
    <property type="match status" value="1"/>
</dbReference>
<feature type="compositionally biased region" description="Polar residues" evidence="1">
    <location>
        <begin position="1398"/>
        <end position="1411"/>
    </location>
</feature>
<reference evidence="2" key="1">
    <citation type="submission" date="2019-12" db="EMBL/GenBank/DDBJ databases">
        <title>Genome sequence of Babesia ovis.</title>
        <authorList>
            <person name="Yamagishi J."/>
            <person name="Sevinc F."/>
            <person name="Xuan X."/>
        </authorList>
    </citation>
    <scope>NUCLEOTIDE SEQUENCE</scope>
    <source>
        <strain evidence="2">Selcuk</strain>
    </source>
</reference>
<feature type="region of interest" description="Disordered" evidence="1">
    <location>
        <begin position="724"/>
        <end position="744"/>
    </location>
</feature>
<feature type="region of interest" description="Disordered" evidence="1">
    <location>
        <begin position="1020"/>
        <end position="1043"/>
    </location>
</feature>
<feature type="region of interest" description="Disordered" evidence="1">
    <location>
        <begin position="767"/>
        <end position="791"/>
    </location>
</feature>
<organism evidence="2 3">
    <name type="scientific">Babesia ovis</name>
    <dbReference type="NCBI Taxonomy" id="5869"/>
    <lineage>
        <taxon>Eukaryota</taxon>
        <taxon>Sar</taxon>
        <taxon>Alveolata</taxon>
        <taxon>Apicomplexa</taxon>
        <taxon>Aconoidasida</taxon>
        <taxon>Piroplasmida</taxon>
        <taxon>Babesiidae</taxon>
        <taxon>Babesia</taxon>
    </lineage>
</organism>
<feature type="compositionally biased region" description="Low complexity" evidence="1">
    <location>
        <begin position="1369"/>
        <end position="1392"/>
    </location>
</feature>
<dbReference type="InterPro" id="IPR011989">
    <property type="entry name" value="ARM-like"/>
</dbReference>
<proteinExistence type="predicted"/>
<feature type="compositionally biased region" description="Polar residues" evidence="1">
    <location>
        <begin position="1331"/>
        <end position="1341"/>
    </location>
</feature>
<feature type="region of interest" description="Disordered" evidence="1">
    <location>
        <begin position="1364"/>
        <end position="1440"/>
    </location>
</feature>